<reference evidence="2" key="1">
    <citation type="submission" date="2012-02" db="EMBL/GenBank/DDBJ databases">
        <title>The complete genome of Halobacteroides halobius DSM 5150.</title>
        <authorList>
            <person name="Lucas S."/>
            <person name="Copeland A."/>
            <person name="Lapidus A."/>
            <person name="Glavina del Rio T."/>
            <person name="Dalin E."/>
            <person name="Tice H."/>
            <person name="Bruce D."/>
            <person name="Goodwin L."/>
            <person name="Pitluck S."/>
            <person name="Peters L."/>
            <person name="Mikhailova N."/>
            <person name="Gu W."/>
            <person name="Kyrpides N."/>
            <person name="Mavromatis K."/>
            <person name="Ivanova N."/>
            <person name="Brettin T."/>
            <person name="Detter J.C."/>
            <person name="Han C."/>
            <person name="Larimer F."/>
            <person name="Land M."/>
            <person name="Hauser L."/>
            <person name="Markowitz V."/>
            <person name="Cheng J.-F."/>
            <person name="Hugenholtz P."/>
            <person name="Woyke T."/>
            <person name="Wu D."/>
            <person name="Tindall B."/>
            <person name="Pomrenke H."/>
            <person name="Brambilla E."/>
            <person name="Klenk H.-P."/>
            <person name="Eisen J.A."/>
        </authorList>
    </citation>
    <scope>NUCLEOTIDE SEQUENCE [LARGE SCALE GENOMIC DNA]</scope>
    <source>
        <strain evidence="2">ATCC 35273 / DSM 5150 / MD-1</strain>
    </source>
</reference>
<dbReference type="Pfam" id="PF13941">
    <property type="entry name" value="MutL"/>
    <property type="match status" value="1"/>
</dbReference>
<gene>
    <name evidence="1" type="ordered locus">Halha_1651</name>
</gene>
<evidence type="ECO:0000313" key="1">
    <source>
        <dbReference type="EMBL" id="AGB41589.1"/>
    </source>
</evidence>
<dbReference type="NCBIfam" id="NF040745">
    <property type="entry name" value="accessory_GlmL"/>
    <property type="match status" value="1"/>
</dbReference>
<dbReference type="OrthoDB" id="9769453at2"/>
<dbReference type="Proteomes" id="UP000010880">
    <property type="component" value="Chromosome"/>
</dbReference>
<dbReference type="KEGG" id="hhl:Halha_1651"/>
<dbReference type="PATRIC" id="fig|748449.3.peg.1603"/>
<keyword evidence="2" id="KW-1185">Reference proteome</keyword>
<name>L0KB35_HALHC</name>
<sequence>MKSALLLDIGSTYTKGTVIDLEKIELKATAKALTTVWDDVNIGIRHVFNKLEDRGIDLESITHRLACSSAAGGLKMVAIGLVPDLTVEAAKRAALGAGAKLINTYAYKLTVDEVKEIIANNPDVILLAGGTDGGNEDIILHNAKLLAESKLNIPLIVAGNKVVQGDVKKILKEQKKEVYITENVMPKLEKLNIVPARENIRQVFLDRIIYAKGLSKAKEYIDQVIMPTPSAVIKAAELIAEGTAKEDGLGELMVVDIGGATTDIHSVASGEPTKAGVNLRGLEEPYVKRTVEGDLGMRYSASSLLEVIGLEELLAYLPDTINKDEIKNYIKLISQDIEYIPGTELEKKLDFTIAKGATKLAVQRHVGRIERVYSPLGENYIQYGKDLTNLDLIIGTGGVLVYNKQPDKILKEGLFDESRSEILAPIKPRLMLDQDYILAAVGLLSEISPTKALKLAKKHLKKLGGEI</sequence>
<dbReference type="STRING" id="748449.Halha_1651"/>
<organism evidence="1 2">
    <name type="scientific">Halobacteroides halobius (strain ATCC 35273 / DSM 5150 / MD-1)</name>
    <dbReference type="NCBI Taxonomy" id="748449"/>
    <lineage>
        <taxon>Bacteria</taxon>
        <taxon>Bacillati</taxon>
        <taxon>Bacillota</taxon>
        <taxon>Clostridia</taxon>
        <taxon>Halanaerobiales</taxon>
        <taxon>Halobacteroidaceae</taxon>
        <taxon>Halobacteroides</taxon>
    </lineage>
</organism>
<dbReference type="PIRSF" id="PIRSF004729">
    <property type="entry name" value="MutL"/>
    <property type="match status" value="1"/>
</dbReference>
<evidence type="ECO:0008006" key="3">
    <source>
        <dbReference type="Google" id="ProtNLM"/>
    </source>
</evidence>
<evidence type="ECO:0000313" key="2">
    <source>
        <dbReference type="Proteomes" id="UP000010880"/>
    </source>
</evidence>
<dbReference type="NCBIfam" id="TIGR01319">
    <property type="entry name" value="glmL_fam"/>
    <property type="match status" value="1"/>
</dbReference>
<dbReference type="InterPro" id="IPR006230">
    <property type="entry name" value="MutL"/>
</dbReference>
<proteinExistence type="predicted"/>
<dbReference type="AlphaFoldDB" id="L0KB35"/>
<dbReference type="RefSeq" id="WP_015327305.1">
    <property type="nucleotide sequence ID" value="NC_019978.1"/>
</dbReference>
<accession>L0KB35</accession>
<dbReference type="HOGENOM" id="CLU_046680_0_0_9"/>
<dbReference type="EMBL" id="CP003359">
    <property type="protein sequence ID" value="AGB41589.1"/>
    <property type="molecule type" value="Genomic_DNA"/>
</dbReference>
<dbReference type="eggNOG" id="COG0849">
    <property type="taxonomic scope" value="Bacteria"/>
</dbReference>
<protein>
    <recommendedName>
        <fullName evidence="3">MutL protein</fullName>
    </recommendedName>
</protein>